<keyword evidence="4" id="KW-1185">Reference proteome</keyword>
<evidence type="ECO:0000256" key="1">
    <source>
        <dbReference type="SAM" id="MobiDB-lite"/>
    </source>
</evidence>
<feature type="transmembrane region" description="Helical" evidence="2">
    <location>
        <begin position="82"/>
        <end position="99"/>
    </location>
</feature>
<dbReference type="EMBL" id="JABXYJ010000003">
    <property type="protein sequence ID" value="NVO77369.1"/>
    <property type="molecule type" value="Genomic_DNA"/>
</dbReference>
<evidence type="ECO:0000313" key="4">
    <source>
        <dbReference type="Proteomes" id="UP000588051"/>
    </source>
</evidence>
<keyword evidence="2" id="KW-0472">Membrane</keyword>
<comment type="caution">
    <text evidence="3">The sequence shown here is derived from an EMBL/GenBank/DDBJ whole genome shotgun (WGS) entry which is preliminary data.</text>
</comment>
<evidence type="ECO:0000256" key="2">
    <source>
        <dbReference type="SAM" id="Phobius"/>
    </source>
</evidence>
<gene>
    <name evidence="3" type="ORF">HV832_05940</name>
</gene>
<keyword evidence="2" id="KW-1133">Transmembrane helix</keyword>
<reference evidence="3 4" key="1">
    <citation type="submission" date="2020-06" db="EMBL/GenBank/DDBJ databases">
        <authorList>
            <person name="Qiu C."/>
            <person name="Liu Z."/>
        </authorList>
    </citation>
    <scope>NUCLEOTIDE SEQUENCE [LARGE SCALE GENOMIC DNA]</scope>
    <source>
        <strain evidence="3 4">EM 1</strain>
    </source>
</reference>
<dbReference type="Proteomes" id="UP000588051">
    <property type="component" value="Unassembled WGS sequence"/>
</dbReference>
<keyword evidence="2" id="KW-0812">Transmembrane</keyword>
<dbReference type="AlphaFoldDB" id="A0A850QDT3"/>
<accession>A0A850QDT3</accession>
<evidence type="ECO:0000313" key="3">
    <source>
        <dbReference type="EMBL" id="NVO77369.1"/>
    </source>
</evidence>
<proteinExistence type="predicted"/>
<sequence length="112" mass="12506">MQRKIRRGVCKTGKSAGDDIQDQQGNDIGGLRGFQDRCRHQSAAYMDKGRWEMLQQTIFSGAAVARIAGGCGFLNAVLLNAFLLGVFLLYAFLLYVFLLHNQADVFMRSFLP</sequence>
<protein>
    <submittedName>
        <fullName evidence="3">Uncharacterized protein</fullName>
    </submittedName>
</protein>
<name>A0A850QDT3_9BURK</name>
<dbReference type="RefSeq" id="WP_190432000.1">
    <property type="nucleotide sequence ID" value="NZ_JACOFS010000003.1"/>
</dbReference>
<organism evidence="3 4">
    <name type="scientific">Undibacterium oligocarboniphilum</name>
    <dbReference type="NCBI Taxonomy" id="666702"/>
    <lineage>
        <taxon>Bacteria</taxon>
        <taxon>Pseudomonadati</taxon>
        <taxon>Pseudomonadota</taxon>
        <taxon>Betaproteobacteria</taxon>
        <taxon>Burkholderiales</taxon>
        <taxon>Oxalobacteraceae</taxon>
        <taxon>Undibacterium</taxon>
    </lineage>
</organism>
<feature type="region of interest" description="Disordered" evidence="1">
    <location>
        <begin position="1"/>
        <end position="22"/>
    </location>
</feature>